<evidence type="ECO:0000313" key="3">
    <source>
        <dbReference type="Proteomes" id="UP001501138"/>
    </source>
</evidence>
<feature type="compositionally biased region" description="Low complexity" evidence="1">
    <location>
        <begin position="91"/>
        <end position="113"/>
    </location>
</feature>
<accession>A0ABP4VNX4</accession>
<reference evidence="3" key="1">
    <citation type="journal article" date="2019" name="Int. J. Syst. Evol. Microbiol.">
        <title>The Global Catalogue of Microorganisms (GCM) 10K type strain sequencing project: providing services to taxonomists for standard genome sequencing and annotation.</title>
        <authorList>
            <consortium name="The Broad Institute Genomics Platform"/>
            <consortium name="The Broad Institute Genome Sequencing Center for Infectious Disease"/>
            <person name="Wu L."/>
            <person name="Ma J."/>
        </authorList>
    </citation>
    <scope>NUCLEOTIDE SEQUENCE [LARGE SCALE GENOMIC DNA]</scope>
    <source>
        <strain evidence="3">JCM 15589</strain>
    </source>
</reference>
<evidence type="ECO:0000256" key="1">
    <source>
        <dbReference type="SAM" id="MobiDB-lite"/>
    </source>
</evidence>
<gene>
    <name evidence="2" type="ORF">GCM10009809_23950</name>
</gene>
<dbReference type="EMBL" id="BAAAPM010000004">
    <property type="protein sequence ID" value="GAA1727440.1"/>
    <property type="molecule type" value="Genomic_DNA"/>
</dbReference>
<name>A0ABP4VNX4_9MICO</name>
<evidence type="ECO:0000313" key="2">
    <source>
        <dbReference type="EMBL" id="GAA1727440.1"/>
    </source>
</evidence>
<protein>
    <submittedName>
        <fullName evidence="2">Uncharacterized protein</fullName>
    </submittedName>
</protein>
<comment type="caution">
    <text evidence="2">The sequence shown here is derived from an EMBL/GenBank/DDBJ whole genome shotgun (WGS) entry which is preliminary data.</text>
</comment>
<proteinExistence type="predicted"/>
<sequence length="113" mass="11851">MSTTYPEGPGEPSGRAGMPGPAAPTRDTRSWDDELARLLALETGTPAFTVAAERYAGQTVALGLDDEQDDQGDPSWFAPAPKPCRAGDPLPRSAWRAGRAAAPRAPAGVRRGH</sequence>
<feature type="region of interest" description="Disordered" evidence="1">
    <location>
        <begin position="1"/>
        <end position="31"/>
    </location>
</feature>
<dbReference type="Proteomes" id="UP001501138">
    <property type="component" value="Unassembled WGS sequence"/>
</dbReference>
<organism evidence="2 3">
    <name type="scientific">Isoptericola hypogeus</name>
    <dbReference type="NCBI Taxonomy" id="300179"/>
    <lineage>
        <taxon>Bacteria</taxon>
        <taxon>Bacillati</taxon>
        <taxon>Actinomycetota</taxon>
        <taxon>Actinomycetes</taxon>
        <taxon>Micrococcales</taxon>
        <taxon>Promicromonosporaceae</taxon>
        <taxon>Isoptericola</taxon>
    </lineage>
</organism>
<feature type="region of interest" description="Disordered" evidence="1">
    <location>
        <begin position="63"/>
        <end position="113"/>
    </location>
</feature>
<keyword evidence="3" id="KW-1185">Reference proteome</keyword>